<feature type="repeat" description="WD" evidence="1">
    <location>
        <begin position="103"/>
        <end position="135"/>
    </location>
</feature>
<sequence>MGPASSGIFLYRYARNNSFYASTFFKAAMYHPDESQILTTGTDRKITWWDAYDCQPIRILDGSLTSEVYSIDISPDGAGMVSTGVDREVKLWNYDEGHNYFVGLGHSEPVTKVKISPDQQKIISVGEEGAILIWDYKKPVSNSPPEKKDGEDGEDKPERSLCSSPTATVKDKSEKSACSTPMAPSSPQCQPESRCPESVRSKSPSSCQSTASSRTRANKKSTLHIRMKCQKEASSHKECFTPVNTEDCRQIG</sequence>
<organism evidence="3 4">
    <name type="scientific">Riccia sorocarpa</name>
    <dbReference type="NCBI Taxonomy" id="122646"/>
    <lineage>
        <taxon>Eukaryota</taxon>
        <taxon>Viridiplantae</taxon>
        <taxon>Streptophyta</taxon>
        <taxon>Embryophyta</taxon>
        <taxon>Marchantiophyta</taxon>
        <taxon>Marchantiopsida</taxon>
        <taxon>Marchantiidae</taxon>
        <taxon>Marchantiales</taxon>
        <taxon>Ricciaceae</taxon>
        <taxon>Riccia</taxon>
    </lineage>
</organism>
<dbReference type="Proteomes" id="UP001633002">
    <property type="component" value="Unassembled WGS sequence"/>
</dbReference>
<dbReference type="InterPro" id="IPR015943">
    <property type="entry name" value="WD40/YVTN_repeat-like_dom_sf"/>
</dbReference>
<name>A0ABD3IH99_9MARC</name>
<evidence type="ECO:0000256" key="1">
    <source>
        <dbReference type="PROSITE-ProRule" id="PRU00221"/>
    </source>
</evidence>
<feature type="compositionally biased region" description="Polar residues" evidence="2">
    <location>
        <begin position="176"/>
        <end position="191"/>
    </location>
</feature>
<gene>
    <name evidence="3" type="ORF">R1sor_019946</name>
</gene>
<dbReference type="PANTHER" id="PTHR19879">
    <property type="entry name" value="TRANSCRIPTION INITIATION FACTOR TFIID"/>
    <property type="match status" value="1"/>
</dbReference>
<dbReference type="AlphaFoldDB" id="A0ABD3IH99"/>
<dbReference type="SUPFAM" id="SSF50978">
    <property type="entry name" value="WD40 repeat-like"/>
    <property type="match status" value="1"/>
</dbReference>
<dbReference type="PROSITE" id="PS50294">
    <property type="entry name" value="WD_REPEATS_REGION"/>
    <property type="match status" value="1"/>
</dbReference>
<feature type="compositionally biased region" description="Polar residues" evidence="2">
    <location>
        <begin position="201"/>
        <end position="215"/>
    </location>
</feature>
<keyword evidence="1" id="KW-0853">WD repeat</keyword>
<dbReference type="InterPro" id="IPR001680">
    <property type="entry name" value="WD40_rpt"/>
</dbReference>
<feature type="region of interest" description="Disordered" evidence="2">
    <location>
        <begin position="136"/>
        <end position="223"/>
    </location>
</feature>
<keyword evidence="4" id="KW-1185">Reference proteome</keyword>
<dbReference type="EMBL" id="JBJQOH010000001">
    <property type="protein sequence ID" value="KAL3701924.1"/>
    <property type="molecule type" value="Genomic_DNA"/>
</dbReference>
<evidence type="ECO:0000256" key="2">
    <source>
        <dbReference type="SAM" id="MobiDB-lite"/>
    </source>
</evidence>
<evidence type="ECO:0000313" key="4">
    <source>
        <dbReference type="Proteomes" id="UP001633002"/>
    </source>
</evidence>
<evidence type="ECO:0000313" key="3">
    <source>
        <dbReference type="EMBL" id="KAL3701924.1"/>
    </source>
</evidence>
<dbReference type="Gene3D" id="2.130.10.10">
    <property type="entry name" value="YVTN repeat-like/Quinoprotein amine dehydrogenase"/>
    <property type="match status" value="1"/>
</dbReference>
<reference evidence="3 4" key="1">
    <citation type="submission" date="2024-09" db="EMBL/GenBank/DDBJ databases">
        <title>Chromosome-scale assembly of Riccia sorocarpa.</title>
        <authorList>
            <person name="Paukszto L."/>
        </authorList>
    </citation>
    <scope>NUCLEOTIDE SEQUENCE [LARGE SCALE GENOMIC DNA]</scope>
    <source>
        <strain evidence="3">LP-2024</strain>
        <tissue evidence="3">Aerial parts of the thallus</tissue>
    </source>
</reference>
<feature type="repeat" description="WD" evidence="1">
    <location>
        <begin position="65"/>
        <end position="102"/>
    </location>
</feature>
<dbReference type="PANTHER" id="PTHR19879:SF9">
    <property type="entry name" value="TRANSCRIPTION INITIATION FACTOR TFIID SUBUNIT 5"/>
    <property type="match status" value="1"/>
</dbReference>
<protein>
    <submittedName>
        <fullName evidence="3">Uncharacterized protein</fullName>
    </submittedName>
</protein>
<comment type="caution">
    <text evidence="3">The sequence shown here is derived from an EMBL/GenBank/DDBJ whole genome shotgun (WGS) entry which is preliminary data.</text>
</comment>
<dbReference type="InterPro" id="IPR036322">
    <property type="entry name" value="WD40_repeat_dom_sf"/>
</dbReference>
<dbReference type="SMART" id="SM00320">
    <property type="entry name" value="WD40"/>
    <property type="match status" value="3"/>
</dbReference>
<proteinExistence type="predicted"/>
<dbReference type="Pfam" id="PF00400">
    <property type="entry name" value="WD40"/>
    <property type="match status" value="2"/>
</dbReference>
<dbReference type="PROSITE" id="PS50082">
    <property type="entry name" value="WD_REPEATS_2"/>
    <property type="match status" value="2"/>
</dbReference>
<dbReference type="FunFam" id="2.130.10.10:FF:000207">
    <property type="entry name" value="Cilia- and flagella-associated protein 52"/>
    <property type="match status" value="1"/>
</dbReference>
<accession>A0ABD3IH99</accession>